<name>J6EUV0_TRIAS</name>
<keyword evidence="4 7" id="KW-0694">RNA-binding</keyword>
<dbReference type="GeneID" id="25986170"/>
<evidence type="ECO:0000313" key="9">
    <source>
        <dbReference type="EMBL" id="EJT48374.1"/>
    </source>
</evidence>
<dbReference type="RefSeq" id="XP_014179393.1">
    <property type="nucleotide sequence ID" value="XM_014323918.1"/>
</dbReference>
<dbReference type="SUPFAM" id="SSF54762">
    <property type="entry name" value="Signal recognition particle alu RNA binding heterodimer, SRP9/14"/>
    <property type="match status" value="1"/>
</dbReference>
<feature type="compositionally biased region" description="Basic and acidic residues" evidence="8">
    <location>
        <begin position="139"/>
        <end position="161"/>
    </location>
</feature>
<evidence type="ECO:0000256" key="5">
    <source>
        <dbReference type="ARBA" id="ARBA00023135"/>
    </source>
</evidence>
<dbReference type="GO" id="GO:0008312">
    <property type="term" value="F:7S RNA binding"/>
    <property type="evidence" value="ECO:0007669"/>
    <property type="project" value="UniProtKB-UniRule"/>
</dbReference>
<comment type="subcellular location">
    <subcellularLocation>
        <location evidence="1 7">Cytoplasm</location>
    </subcellularLocation>
</comment>
<sequence>MPTELVTPDIFLARLTQAFEKPDAGAVWLTAKRYTYDGADAAMSGDEDEHDVLLRAAQGEDKFSTRIEPAQLPLFHQTYGALLKAQMGGKMRKRDKKRERARADAQAKRRKELYVDVAVTGAKRGAGRRQRQRKVAAQAKKEKQREEIELREERRKAEARD</sequence>
<dbReference type="HOGENOM" id="CLU_094309_0_1_1"/>
<feature type="compositionally biased region" description="Basic residues" evidence="8">
    <location>
        <begin position="125"/>
        <end position="134"/>
    </location>
</feature>
<dbReference type="OrthoDB" id="19209at2759"/>
<protein>
    <recommendedName>
        <fullName evidence="7">Signal recognition particle subunit SRP14</fullName>
    </recommendedName>
    <alternativeName>
        <fullName evidence="7">Signal recognition particle 14 kDa protein</fullName>
    </alternativeName>
</protein>
<dbReference type="AlphaFoldDB" id="J6EUV0"/>
<evidence type="ECO:0000256" key="3">
    <source>
        <dbReference type="ARBA" id="ARBA00022490"/>
    </source>
</evidence>
<gene>
    <name evidence="9" type="ORF">A1Q1_02657</name>
</gene>
<comment type="caution">
    <text evidence="9">The sequence shown here is derived from an EMBL/GenBank/DDBJ whole genome shotgun (WGS) entry which is preliminary data.</text>
</comment>
<evidence type="ECO:0000256" key="1">
    <source>
        <dbReference type="ARBA" id="ARBA00004496"/>
    </source>
</evidence>
<evidence type="ECO:0000256" key="2">
    <source>
        <dbReference type="ARBA" id="ARBA00010349"/>
    </source>
</evidence>
<evidence type="ECO:0000256" key="8">
    <source>
        <dbReference type="SAM" id="MobiDB-lite"/>
    </source>
</evidence>
<dbReference type="GO" id="GO:0030942">
    <property type="term" value="F:endoplasmic reticulum signal peptide binding"/>
    <property type="evidence" value="ECO:0007669"/>
    <property type="project" value="UniProtKB-UniRule"/>
</dbReference>
<keyword evidence="6 7" id="KW-0687">Ribonucleoprotein</keyword>
<dbReference type="InterPro" id="IPR009018">
    <property type="entry name" value="Signal_recog_particle_SRP9/14"/>
</dbReference>
<evidence type="ECO:0000256" key="7">
    <source>
        <dbReference type="RuleBase" id="RU368100"/>
    </source>
</evidence>
<dbReference type="PANTHER" id="PTHR12013">
    <property type="entry name" value="SIGNAL RECOGNITION PARTICLE 14 KD PROTEIN"/>
    <property type="match status" value="1"/>
</dbReference>
<proteinExistence type="inferred from homology"/>
<feature type="region of interest" description="Disordered" evidence="8">
    <location>
        <begin position="86"/>
        <end position="161"/>
    </location>
</feature>
<evidence type="ECO:0000313" key="10">
    <source>
        <dbReference type="Proteomes" id="UP000002748"/>
    </source>
</evidence>
<dbReference type="Gene3D" id="3.30.720.10">
    <property type="entry name" value="Signal recognition particle alu RNA binding heterodimer, srp9/1"/>
    <property type="match status" value="1"/>
</dbReference>
<dbReference type="KEGG" id="tasa:A1Q1_02657"/>
<dbReference type="GO" id="GO:0005786">
    <property type="term" value="C:signal recognition particle, endoplasmic reticulum targeting"/>
    <property type="evidence" value="ECO:0007669"/>
    <property type="project" value="UniProtKB-UniRule"/>
</dbReference>
<organism evidence="9 10">
    <name type="scientific">Trichosporon asahii var. asahii (strain ATCC 90039 / CBS 2479 / JCM 2466 / KCTC 7840 / NBRC 103889/ NCYC 2677 / UAMH 7654)</name>
    <name type="common">Yeast</name>
    <dbReference type="NCBI Taxonomy" id="1186058"/>
    <lineage>
        <taxon>Eukaryota</taxon>
        <taxon>Fungi</taxon>
        <taxon>Dikarya</taxon>
        <taxon>Basidiomycota</taxon>
        <taxon>Agaricomycotina</taxon>
        <taxon>Tremellomycetes</taxon>
        <taxon>Trichosporonales</taxon>
        <taxon>Trichosporonaceae</taxon>
        <taxon>Trichosporon</taxon>
    </lineage>
</organism>
<comment type="function">
    <text evidence="7">Component of the signal recognition particle (SRP) complex, a ribonucleoprotein complex that mediates the cotranslational targeting of secretory and membrane proteins to the endoplasmic reticulum (ER).</text>
</comment>
<dbReference type="EMBL" id="ALBS01000206">
    <property type="protein sequence ID" value="EJT48374.1"/>
    <property type="molecule type" value="Genomic_DNA"/>
</dbReference>
<evidence type="ECO:0000256" key="6">
    <source>
        <dbReference type="ARBA" id="ARBA00023274"/>
    </source>
</evidence>
<dbReference type="Proteomes" id="UP000002748">
    <property type="component" value="Unassembled WGS sequence"/>
</dbReference>
<dbReference type="InterPro" id="IPR003210">
    <property type="entry name" value="Signal_recog_particle_SRP14"/>
</dbReference>
<keyword evidence="3 7" id="KW-0963">Cytoplasm</keyword>
<keyword evidence="5 7" id="KW-0733">Signal recognition particle</keyword>
<accession>J6EUV0</accession>
<dbReference type="VEuPathDB" id="FungiDB:A1Q1_02657"/>
<comment type="similarity">
    <text evidence="2 7">Belongs to the SRP14 family.</text>
</comment>
<comment type="subunit">
    <text evidence="7">Component of a fungal signal recognition particle (SRP) complex that consists of a 7SL RNA molecule (scR1) and at least six protein subunits: SRP72, SRP68, SRP54, SEC65, SRP21 and SRP14.</text>
</comment>
<reference evidence="9 10" key="1">
    <citation type="journal article" date="2012" name="Eukaryot. Cell">
        <title>Draft genome sequence of CBS 2479, the standard type strain of Trichosporon asahii.</title>
        <authorList>
            <person name="Yang R.Y."/>
            <person name="Li H.T."/>
            <person name="Zhu H."/>
            <person name="Zhou G.P."/>
            <person name="Wang M."/>
            <person name="Wang L."/>
        </authorList>
    </citation>
    <scope>NUCLEOTIDE SEQUENCE [LARGE SCALE GENOMIC DNA]</scope>
    <source>
        <strain evidence="10">ATCC 90039 / CBS 2479 / JCM 2466 / KCTC 7840 / NCYC 2677 / UAMH 7654</strain>
    </source>
</reference>
<dbReference type="GO" id="GO:0006614">
    <property type="term" value="P:SRP-dependent cotranslational protein targeting to membrane"/>
    <property type="evidence" value="ECO:0007669"/>
    <property type="project" value="UniProtKB-UniRule"/>
</dbReference>
<feature type="compositionally biased region" description="Basic residues" evidence="8">
    <location>
        <begin position="90"/>
        <end position="100"/>
    </location>
</feature>
<evidence type="ECO:0000256" key="4">
    <source>
        <dbReference type="ARBA" id="ARBA00022884"/>
    </source>
</evidence>
<dbReference type="Pfam" id="PF02290">
    <property type="entry name" value="SRP14"/>
    <property type="match status" value="1"/>
</dbReference>